<evidence type="ECO:0000313" key="2">
    <source>
        <dbReference type="EMBL" id="MCU6745689.1"/>
    </source>
</evidence>
<accession>A0ABT2T7F9</accession>
<evidence type="ECO:0000313" key="3">
    <source>
        <dbReference type="Proteomes" id="UP001652432"/>
    </source>
</evidence>
<name>A0ABT2T7F9_9FIRM</name>
<feature type="domain" description="DUF8052" evidence="1">
    <location>
        <begin position="6"/>
        <end position="163"/>
    </location>
</feature>
<sequence length="175" mass="20358">MEYTREAVIDRLLRSYSSCYNIHLIEDDQVPITARCDFFEHSGKYVISKKAELWSADNEEFLYLVNIPHLTMELYQKWRDYIHEDGMNRIHVGPGHMASYITPVFICDTCEEEARKALKKCRIYKSFHFSLHGWADHHTALIELSTGQIDANAGGRQTAKILKKVLYSKKSKGDR</sequence>
<evidence type="ECO:0000259" key="1">
    <source>
        <dbReference type="Pfam" id="PF26226"/>
    </source>
</evidence>
<dbReference type="Proteomes" id="UP001652432">
    <property type="component" value="Unassembled WGS sequence"/>
</dbReference>
<reference evidence="2 3" key="1">
    <citation type="journal article" date="2021" name="ISME Commun">
        <title>Automated analysis of genomic sequences facilitates high-throughput and comprehensive description of bacteria.</title>
        <authorList>
            <person name="Hitch T.C.A."/>
        </authorList>
    </citation>
    <scope>NUCLEOTIDE SEQUENCE [LARGE SCALE GENOMIC DNA]</scope>
    <source>
        <strain evidence="2 3">Sanger_18</strain>
    </source>
</reference>
<dbReference type="InterPro" id="IPR058365">
    <property type="entry name" value="DUF8052"/>
</dbReference>
<keyword evidence="3" id="KW-1185">Reference proteome</keyword>
<gene>
    <name evidence="2" type="ORF">OCV77_14530</name>
</gene>
<dbReference type="Pfam" id="PF26226">
    <property type="entry name" value="DUF8052"/>
    <property type="match status" value="1"/>
</dbReference>
<comment type="caution">
    <text evidence="2">The sequence shown here is derived from an EMBL/GenBank/DDBJ whole genome shotgun (WGS) entry which is preliminary data.</text>
</comment>
<organism evidence="2 3">
    <name type="scientific">Suilimivivens aceti</name>
    <dbReference type="NCBI Taxonomy" id="2981774"/>
    <lineage>
        <taxon>Bacteria</taxon>
        <taxon>Bacillati</taxon>
        <taxon>Bacillota</taxon>
        <taxon>Clostridia</taxon>
        <taxon>Lachnospirales</taxon>
        <taxon>Lachnospiraceae</taxon>
        <taxon>Suilimivivens</taxon>
    </lineage>
</organism>
<protein>
    <recommendedName>
        <fullName evidence="1">DUF8052 domain-containing protein</fullName>
    </recommendedName>
</protein>
<dbReference type="EMBL" id="JAOQKJ010000015">
    <property type="protein sequence ID" value="MCU6745689.1"/>
    <property type="molecule type" value="Genomic_DNA"/>
</dbReference>
<proteinExistence type="predicted"/>
<dbReference type="RefSeq" id="WP_118799135.1">
    <property type="nucleotide sequence ID" value="NZ_JAOQKJ010000015.1"/>
</dbReference>